<proteinExistence type="predicted"/>
<dbReference type="Proteomes" id="UP001501637">
    <property type="component" value="Unassembled WGS sequence"/>
</dbReference>
<protein>
    <submittedName>
        <fullName evidence="1">Uncharacterized protein</fullName>
    </submittedName>
</protein>
<organism evidence="1 2">
    <name type="scientific">Streptomyces rectiviolaceus</name>
    <dbReference type="NCBI Taxonomy" id="332591"/>
    <lineage>
        <taxon>Bacteria</taxon>
        <taxon>Bacillati</taxon>
        <taxon>Actinomycetota</taxon>
        <taxon>Actinomycetes</taxon>
        <taxon>Kitasatosporales</taxon>
        <taxon>Streptomycetaceae</taxon>
        <taxon>Streptomyces</taxon>
    </lineage>
</organism>
<comment type="caution">
    <text evidence="1">The sequence shown here is derived from an EMBL/GenBank/DDBJ whole genome shotgun (WGS) entry which is preliminary data.</text>
</comment>
<sequence>MAFTEIAIAVITTGPAYIAVWLTARGAQGEPAQPQACAQRAVCGQCEGRATPDSMSGNFKAWALAA</sequence>
<name>A0ABP6MEV4_9ACTN</name>
<reference evidence="2" key="1">
    <citation type="journal article" date="2019" name="Int. J. Syst. Evol. Microbiol.">
        <title>The Global Catalogue of Microorganisms (GCM) 10K type strain sequencing project: providing services to taxonomists for standard genome sequencing and annotation.</title>
        <authorList>
            <consortium name="The Broad Institute Genomics Platform"/>
            <consortium name="The Broad Institute Genome Sequencing Center for Infectious Disease"/>
            <person name="Wu L."/>
            <person name="Ma J."/>
        </authorList>
    </citation>
    <scope>NUCLEOTIDE SEQUENCE [LARGE SCALE GENOMIC DNA]</scope>
    <source>
        <strain evidence="2">JCM 9092</strain>
    </source>
</reference>
<keyword evidence="2" id="KW-1185">Reference proteome</keyword>
<accession>A0ABP6MEV4</accession>
<gene>
    <name evidence="1" type="ORF">GCM10010449_22110</name>
</gene>
<dbReference type="EMBL" id="BAAAUG010000032">
    <property type="protein sequence ID" value="GAA3098277.1"/>
    <property type="molecule type" value="Genomic_DNA"/>
</dbReference>
<evidence type="ECO:0000313" key="2">
    <source>
        <dbReference type="Proteomes" id="UP001501637"/>
    </source>
</evidence>
<evidence type="ECO:0000313" key="1">
    <source>
        <dbReference type="EMBL" id="GAA3098277.1"/>
    </source>
</evidence>